<dbReference type="UniPathway" id="UPA00219"/>
<dbReference type="CDD" id="cd01555">
    <property type="entry name" value="UdpNAET"/>
    <property type="match status" value="1"/>
</dbReference>
<comment type="catalytic activity">
    <reaction evidence="11 12">
        <text>phosphoenolpyruvate + UDP-N-acetyl-alpha-D-glucosamine = UDP-N-acetyl-3-O-(1-carboxyvinyl)-alpha-D-glucosamine + phosphate</text>
        <dbReference type="Rhea" id="RHEA:18681"/>
        <dbReference type="ChEBI" id="CHEBI:43474"/>
        <dbReference type="ChEBI" id="CHEBI:57705"/>
        <dbReference type="ChEBI" id="CHEBI:58702"/>
        <dbReference type="ChEBI" id="CHEBI:68483"/>
        <dbReference type="EC" id="2.5.1.7"/>
    </reaction>
</comment>
<evidence type="ECO:0000256" key="12">
    <source>
        <dbReference type="HAMAP-Rule" id="MF_00111"/>
    </source>
</evidence>
<keyword evidence="6 12" id="KW-0133">Cell shape</keyword>
<accession>A0A0A0IGK7</accession>
<evidence type="ECO:0000256" key="9">
    <source>
        <dbReference type="ARBA" id="ARBA00023316"/>
    </source>
</evidence>
<dbReference type="InterPro" id="IPR001986">
    <property type="entry name" value="Enolpyruvate_Tfrase_dom"/>
</dbReference>
<dbReference type="EC" id="2.5.1.7" evidence="12"/>
<keyword evidence="8 12" id="KW-0131">Cell cycle</keyword>
<keyword evidence="9 12" id="KW-0961">Cell wall biogenesis/degradation</keyword>
<dbReference type="GO" id="GO:0019277">
    <property type="term" value="P:UDP-N-acetylgalactosamine biosynthetic process"/>
    <property type="evidence" value="ECO:0007669"/>
    <property type="project" value="InterPro"/>
</dbReference>
<evidence type="ECO:0000256" key="3">
    <source>
        <dbReference type="ARBA" id="ARBA00022490"/>
    </source>
</evidence>
<dbReference type="EMBL" id="JDRY01000034">
    <property type="protein sequence ID" value="KGM99391.1"/>
    <property type="molecule type" value="Genomic_DNA"/>
</dbReference>
<dbReference type="GO" id="GO:0051301">
    <property type="term" value="P:cell division"/>
    <property type="evidence" value="ECO:0007669"/>
    <property type="project" value="UniProtKB-KW"/>
</dbReference>
<dbReference type="RefSeq" id="WP_039258166.1">
    <property type="nucleotide sequence ID" value="NZ_JDRY01000034.1"/>
</dbReference>
<dbReference type="NCBIfam" id="TIGR01072">
    <property type="entry name" value="murA"/>
    <property type="match status" value="1"/>
</dbReference>
<dbReference type="InterPro" id="IPR036968">
    <property type="entry name" value="Enolpyruvate_Tfrase_sf"/>
</dbReference>
<evidence type="ECO:0000256" key="6">
    <source>
        <dbReference type="ARBA" id="ARBA00022960"/>
    </source>
</evidence>
<comment type="caution">
    <text evidence="14">The sequence shown here is derived from an EMBL/GenBank/DDBJ whole genome shotgun (WGS) entry which is preliminary data.</text>
</comment>
<keyword evidence="4 12" id="KW-0132">Cell division</keyword>
<feature type="domain" description="Enolpyruvate transferase" evidence="13">
    <location>
        <begin position="7"/>
        <end position="406"/>
    </location>
</feature>
<comment type="similarity">
    <text evidence="10 12">Belongs to the EPSP synthase family. MurA subfamily.</text>
</comment>
<dbReference type="NCBIfam" id="NF006873">
    <property type="entry name" value="PRK09369.1"/>
    <property type="match status" value="1"/>
</dbReference>
<keyword evidence="12" id="KW-0670">Pyruvate</keyword>
<protein>
    <recommendedName>
        <fullName evidence="12">UDP-N-acetylglucosamine 1-carboxyvinyltransferase</fullName>
        <ecNumber evidence="12">2.5.1.7</ecNumber>
    </recommendedName>
    <alternativeName>
        <fullName evidence="12">Enoylpyruvate transferase</fullName>
    </alternativeName>
    <alternativeName>
        <fullName evidence="12">UDP-N-acetylglucosamine enolpyruvyl transferase</fullName>
        <shortName evidence="12">EPT</shortName>
    </alternativeName>
</protein>
<dbReference type="Pfam" id="PF00275">
    <property type="entry name" value="EPSP_synthase"/>
    <property type="match status" value="1"/>
</dbReference>
<feature type="modified residue" description="2-(S-cysteinyl)pyruvic acid O-phosphothioketal" evidence="12">
    <location>
        <position position="118"/>
    </location>
</feature>
<evidence type="ECO:0000256" key="11">
    <source>
        <dbReference type="ARBA" id="ARBA00047527"/>
    </source>
</evidence>
<feature type="binding site" evidence="12">
    <location>
        <position position="328"/>
    </location>
    <ligand>
        <name>UDP-N-acetyl-alpha-D-glucosamine</name>
        <dbReference type="ChEBI" id="CHEBI:57705"/>
    </ligand>
</feature>
<evidence type="ECO:0000256" key="2">
    <source>
        <dbReference type="ARBA" id="ARBA00004752"/>
    </source>
</evidence>
<dbReference type="FunFam" id="3.65.10.10:FF:000001">
    <property type="entry name" value="UDP-N-acetylglucosamine 1-carboxyvinyltransferase"/>
    <property type="match status" value="1"/>
</dbReference>
<dbReference type="GO" id="GO:0005737">
    <property type="term" value="C:cytoplasm"/>
    <property type="evidence" value="ECO:0007669"/>
    <property type="project" value="UniProtKB-SubCell"/>
</dbReference>
<feature type="binding site" evidence="12">
    <location>
        <begin position="123"/>
        <end position="127"/>
    </location>
    <ligand>
        <name>UDP-N-acetyl-alpha-D-glucosamine</name>
        <dbReference type="ChEBI" id="CHEBI:57705"/>
    </ligand>
</feature>
<feature type="binding site" evidence="12">
    <location>
        <begin position="22"/>
        <end position="23"/>
    </location>
    <ligand>
        <name>phosphoenolpyruvate</name>
        <dbReference type="ChEBI" id="CHEBI:58702"/>
    </ligand>
</feature>
<feature type="binding site" evidence="12">
    <location>
        <position position="94"/>
    </location>
    <ligand>
        <name>UDP-N-acetyl-alpha-D-glucosamine</name>
        <dbReference type="ChEBI" id="CHEBI:57705"/>
    </ligand>
</feature>
<dbReference type="PANTHER" id="PTHR43783">
    <property type="entry name" value="UDP-N-ACETYLGLUCOSAMINE 1-CARBOXYVINYLTRANSFERASE"/>
    <property type="match status" value="1"/>
</dbReference>
<dbReference type="InterPro" id="IPR005750">
    <property type="entry name" value="UDP_GlcNAc_COvinyl_MurA"/>
</dbReference>
<dbReference type="AlphaFoldDB" id="A0A0A0IGK7"/>
<evidence type="ECO:0000256" key="8">
    <source>
        <dbReference type="ARBA" id="ARBA00023306"/>
    </source>
</evidence>
<dbReference type="InterPro" id="IPR050068">
    <property type="entry name" value="MurA_subfamily"/>
</dbReference>
<evidence type="ECO:0000256" key="5">
    <source>
        <dbReference type="ARBA" id="ARBA00022679"/>
    </source>
</evidence>
<evidence type="ECO:0000259" key="13">
    <source>
        <dbReference type="Pfam" id="PF00275"/>
    </source>
</evidence>
<evidence type="ECO:0000313" key="15">
    <source>
        <dbReference type="Proteomes" id="UP000030014"/>
    </source>
</evidence>
<keyword evidence="5 12" id="KW-0808">Transferase</keyword>
<keyword evidence="7 12" id="KW-0573">Peptidoglycan synthesis</keyword>
<comment type="subcellular location">
    <subcellularLocation>
        <location evidence="1 12">Cytoplasm</location>
    </subcellularLocation>
</comment>
<dbReference type="InterPro" id="IPR013792">
    <property type="entry name" value="RNA3'P_cycl/enolpyr_Trfase_a/b"/>
</dbReference>
<dbReference type="Proteomes" id="UP000030014">
    <property type="component" value="Unassembled WGS sequence"/>
</dbReference>
<dbReference type="GO" id="GO:0009252">
    <property type="term" value="P:peptidoglycan biosynthetic process"/>
    <property type="evidence" value="ECO:0007669"/>
    <property type="project" value="UniProtKB-UniRule"/>
</dbReference>
<comment type="function">
    <text evidence="12">Cell wall formation. Adds enolpyruvyl to UDP-N-acetylglucosamine.</text>
</comment>
<evidence type="ECO:0000313" key="14">
    <source>
        <dbReference type="EMBL" id="KGM99391.1"/>
    </source>
</evidence>
<evidence type="ECO:0000256" key="10">
    <source>
        <dbReference type="ARBA" id="ARBA00038367"/>
    </source>
</evidence>
<feature type="active site" description="Proton donor" evidence="12">
    <location>
        <position position="118"/>
    </location>
</feature>
<comment type="caution">
    <text evidence="12">Lacks conserved residue(s) required for the propagation of feature annotation.</text>
</comment>
<dbReference type="GO" id="GO:0008360">
    <property type="term" value="P:regulation of cell shape"/>
    <property type="evidence" value="ECO:0007669"/>
    <property type="project" value="UniProtKB-KW"/>
</dbReference>
<sequence>MEKILIKGGKKLKGEVSISSAKNAILPIIAASILCGDKCVIKNAPMLKDVFVISDVLRDINAGIQINSEENIIKIDTSRLIDKEPDSELVRKMRASFLIMGPMIARFGKFRLSLPGGCNIGTRPIDLHLKGFAALGATVNFGHGYVEAYADKLIGNKIYLDFPSVGATENIMMASVLAKGETIIGNPAGEPEIQDLANFLNSMGAKIVGAGTDMIRIHGVKELKGSIYTPIPDRIEAGTFMAAAAITRSNIKINQINTKHLDPIISKLNEIGIIIEKHEDSIYVNGDRNLKSVDIKTMPYPGFPTDMQAQMMSLLCTINGTSVITETIFENRFMHVGELKRMGGNIKIDGRCAVIEGVKKLTGCEVRATDLRAGAAMILGGLAAEGYTKIRDIYHIDRGYVDIEQKFLNLGADIKRIDE</sequence>
<proteinExistence type="inferred from homology"/>
<dbReference type="Gene3D" id="3.65.10.10">
    <property type="entry name" value="Enolpyruvate transferase domain"/>
    <property type="match status" value="2"/>
</dbReference>
<reference evidence="14 15" key="1">
    <citation type="submission" date="2014-01" db="EMBL/GenBank/DDBJ databases">
        <title>Plasmidome dynamics in the species complex Clostridium novyi sensu lato converts strains of independent lineages into distinctly different pathogens.</title>
        <authorList>
            <person name="Skarin H."/>
            <person name="Segerman B."/>
        </authorList>
    </citation>
    <scope>NUCLEOTIDE SEQUENCE [LARGE SCALE GENOMIC DNA]</scope>
    <source>
        <strain evidence="14 15">DC5</strain>
    </source>
</reference>
<dbReference type="PANTHER" id="PTHR43783:SF1">
    <property type="entry name" value="UDP-N-ACETYLGLUCOSAMINE 1-CARBOXYVINYLTRANSFERASE"/>
    <property type="match status" value="1"/>
</dbReference>
<evidence type="ECO:0000256" key="4">
    <source>
        <dbReference type="ARBA" id="ARBA00022618"/>
    </source>
</evidence>
<dbReference type="HAMAP" id="MF_00111">
    <property type="entry name" value="MurA"/>
    <property type="match status" value="1"/>
</dbReference>
<comment type="pathway">
    <text evidence="2 12">Cell wall biogenesis; peptidoglycan biosynthesis.</text>
</comment>
<dbReference type="GO" id="GO:0008760">
    <property type="term" value="F:UDP-N-acetylglucosamine 1-carboxyvinyltransferase activity"/>
    <property type="evidence" value="ECO:0007669"/>
    <property type="project" value="UniProtKB-UniRule"/>
</dbReference>
<feature type="binding site" evidence="12">
    <location>
        <position position="306"/>
    </location>
    <ligand>
        <name>UDP-N-acetyl-alpha-D-glucosamine</name>
        <dbReference type="ChEBI" id="CHEBI:57705"/>
    </ligand>
</feature>
<dbReference type="SUPFAM" id="SSF55205">
    <property type="entry name" value="EPT/RTPC-like"/>
    <property type="match status" value="1"/>
</dbReference>
<gene>
    <name evidence="12" type="primary">murA</name>
    <name evidence="14" type="ORF">Z955_07470</name>
</gene>
<name>A0A0A0IGK7_CLOBO</name>
<evidence type="ECO:0000256" key="1">
    <source>
        <dbReference type="ARBA" id="ARBA00004496"/>
    </source>
</evidence>
<keyword evidence="3 12" id="KW-0963">Cytoplasm</keyword>
<evidence type="ECO:0000256" key="7">
    <source>
        <dbReference type="ARBA" id="ARBA00022984"/>
    </source>
</evidence>
<dbReference type="GO" id="GO:0071555">
    <property type="term" value="P:cell wall organization"/>
    <property type="evidence" value="ECO:0007669"/>
    <property type="project" value="UniProtKB-KW"/>
</dbReference>
<organism evidence="14 15">
    <name type="scientific">Clostridium botulinum C/D str. DC5</name>
    <dbReference type="NCBI Taxonomy" id="1443128"/>
    <lineage>
        <taxon>Bacteria</taxon>
        <taxon>Bacillati</taxon>
        <taxon>Bacillota</taxon>
        <taxon>Clostridia</taxon>
        <taxon>Eubacteriales</taxon>
        <taxon>Clostridiaceae</taxon>
        <taxon>Clostridium</taxon>
    </lineage>
</organism>